<evidence type="ECO:0000256" key="1">
    <source>
        <dbReference type="ARBA" id="ARBA00022603"/>
    </source>
</evidence>
<dbReference type="Pfam" id="PF13532">
    <property type="entry name" value="2OG-FeII_Oxy_2"/>
    <property type="match status" value="1"/>
</dbReference>
<dbReference type="SUPFAM" id="SSF53335">
    <property type="entry name" value="S-adenosyl-L-methionine-dependent methyltransferases"/>
    <property type="match status" value="1"/>
</dbReference>
<feature type="region of interest" description="Disordered" evidence="3">
    <location>
        <begin position="1448"/>
        <end position="1476"/>
    </location>
</feature>
<feature type="region of interest" description="Disordered" evidence="3">
    <location>
        <begin position="525"/>
        <end position="559"/>
    </location>
</feature>
<feature type="compositionally biased region" description="Low complexity" evidence="3">
    <location>
        <begin position="902"/>
        <end position="919"/>
    </location>
</feature>
<dbReference type="OrthoDB" id="45991at2759"/>
<dbReference type="GO" id="GO:0008757">
    <property type="term" value="F:S-adenosylmethionine-dependent methyltransferase activity"/>
    <property type="evidence" value="ECO:0007669"/>
    <property type="project" value="InterPro"/>
</dbReference>
<dbReference type="Gene3D" id="2.60.120.260">
    <property type="entry name" value="Galactose-binding domain-like"/>
    <property type="match status" value="1"/>
</dbReference>
<evidence type="ECO:0000313" key="6">
    <source>
        <dbReference type="EMBL" id="KAG5175524.1"/>
    </source>
</evidence>
<dbReference type="InterPro" id="IPR029063">
    <property type="entry name" value="SAM-dependent_MTases_sf"/>
</dbReference>
<feature type="region of interest" description="Disordered" evidence="3">
    <location>
        <begin position="729"/>
        <end position="748"/>
    </location>
</feature>
<keyword evidence="7" id="KW-1185">Reference proteome</keyword>
<dbReference type="Gene3D" id="3.40.50.150">
    <property type="entry name" value="Vaccinia Virus protein VP39"/>
    <property type="match status" value="2"/>
</dbReference>
<evidence type="ECO:0000313" key="7">
    <source>
        <dbReference type="Proteomes" id="UP000664859"/>
    </source>
</evidence>
<dbReference type="InterPro" id="IPR013320">
    <property type="entry name" value="ConA-like_dom_sf"/>
</dbReference>
<feature type="signal peptide" evidence="4">
    <location>
        <begin position="1"/>
        <end position="20"/>
    </location>
</feature>
<dbReference type="GO" id="GO:0032259">
    <property type="term" value="P:methylation"/>
    <property type="evidence" value="ECO:0007669"/>
    <property type="project" value="UniProtKB-KW"/>
</dbReference>
<evidence type="ECO:0000256" key="4">
    <source>
        <dbReference type="SAM" id="SignalP"/>
    </source>
</evidence>
<dbReference type="CDD" id="cd02440">
    <property type="entry name" value="AdoMet_MTases"/>
    <property type="match status" value="2"/>
</dbReference>
<dbReference type="InterPro" id="IPR051422">
    <property type="entry name" value="AlkB_tRNA_MeTrf/Diox"/>
</dbReference>
<protein>
    <recommendedName>
        <fullName evidence="5">GH16 domain-containing protein</fullName>
    </recommendedName>
</protein>
<reference evidence="6" key="1">
    <citation type="submission" date="2021-02" db="EMBL/GenBank/DDBJ databases">
        <title>First Annotated Genome of the Yellow-green Alga Tribonema minus.</title>
        <authorList>
            <person name="Mahan K.M."/>
        </authorList>
    </citation>
    <scope>NUCLEOTIDE SEQUENCE</scope>
    <source>
        <strain evidence="6">UTEX B ZZ1240</strain>
    </source>
</reference>
<dbReference type="SUPFAM" id="SSF51197">
    <property type="entry name" value="Clavaminate synthase-like"/>
    <property type="match status" value="1"/>
</dbReference>
<dbReference type="EMBL" id="JAFCMP010000548">
    <property type="protein sequence ID" value="KAG5175524.1"/>
    <property type="molecule type" value="Genomic_DNA"/>
</dbReference>
<dbReference type="PANTHER" id="PTHR13069">
    <property type="entry name" value="ALKYLATED DNA REPAIR PROTEIN ALKB HOMOLOG 8"/>
    <property type="match status" value="1"/>
</dbReference>
<dbReference type="PANTHER" id="PTHR13069:SF21">
    <property type="entry name" value="ALKYLATED DNA REPAIR PROTEIN ALKB HOMOLOG 8"/>
    <property type="match status" value="1"/>
</dbReference>
<dbReference type="PROSITE" id="PS51762">
    <property type="entry name" value="GH16_2"/>
    <property type="match status" value="1"/>
</dbReference>
<organism evidence="6 7">
    <name type="scientific">Tribonema minus</name>
    <dbReference type="NCBI Taxonomy" id="303371"/>
    <lineage>
        <taxon>Eukaryota</taxon>
        <taxon>Sar</taxon>
        <taxon>Stramenopiles</taxon>
        <taxon>Ochrophyta</taxon>
        <taxon>PX clade</taxon>
        <taxon>Xanthophyceae</taxon>
        <taxon>Tribonematales</taxon>
        <taxon>Tribonemataceae</taxon>
        <taxon>Tribonema</taxon>
    </lineage>
</organism>
<dbReference type="GO" id="GO:0005975">
    <property type="term" value="P:carbohydrate metabolic process"/>
    <property type="evidence" value="ECO:0007669"/>
    <property type="project" value="InterPro"/>
</dbReference>
<keyword evidence="1" id="KW-0489">Methyltransferase</keyword>
<feature type="compositionally biased region" description="Gly residues" evidence="3">
    <location>
        <begin position="1014"/>
        <end position="1023"/>
    </location>
</feature>
<evidence type="ECO:0000256" key="3">
    <source>
        <dbReference type="SAM" id="MobiDB-lite"/>
    </source>
</evidence>
<feature type="domain" description="GH16" evidence="5">
    <location>
        <begin position="45"/>
        <end position="285"/>
    </location>
</feature>
<dbReference type="InterPro" id="IPR027450">
    <property type="entry name" value="AlkB-like"/>
</dbReference>
<accession>A0A836C7H4</accession>
<dbReference type="GO" id="GO:0006400">
    <property type="term" value="P:tRNA modification"/>
    <property type="evidence" value="ECO:0007669"/>
    <property type="project" value="UniProtKB-ARBA"/>
</dbReference>
<evidence type="ECO:0000259" key="5">
    <source>
        <dbReference type="PROSITE" id="PS51762"/>
    </source>
</evidence>
<dbReference type="GO" id="GO:0008175">
    <property type="term" value="F:tRNA methyltransferase activity"/>
    <property type="evidence" value="ECO:0007669"/>
    <property type="project" value="UniProtKB-ARBA"/>
</dbReference>
<sequence length="1601" mass="161705">MSRLQLHLLLAALTLTVGLSAPVPRRVAQRTDLLEMPRGPLLWADEFTGPVINADIWDISVDNPAVNDEEQSYEMDNVFQQGGMLVLEGKEGGSTFGMPYSSGKVTTTADYGISYGHIEIRMKVCKGQGTWEAAAPPAQPSVFMLPIEWAYGAWPQSGEIDIFEAVNNAMEPHGSMHYGGVFEVGTKGQNGCIMKNNLDYSLDFHIFTLSWTPGVITWGIDGRDYCSASTWFSESPDAMGNPAAPYDKPFSNLALGGGWAGPVDPLQAPFQMLFDYVRVYDLTPAQKNDRRDVFPGAVWPAPPALSTGVPVPYYTEEEGGGFVPWRVPTTIDAESFDIGGEGVGYHDLTPLVSTGSNRFRPYDGVDVGEGDIMFPPGGQKFGGSNGPFVKDFEAGEWLSYTILLEAATTLEGTVWAASVGPGIGAHGSNSRVVAARSQRRRCGGTAAATMYTKPPRSKEGPCATRHLYVAGVGAGLGTARAQLLEALGAFGDVQRVEMEEGKLRAGGAGGGVQGEVRLPVCGRTRAQNSRARARRSTPQSQPGSPSEHGGANTSKGGQLSGDRGYVCSAPLAHPYDVFSAEAWTRRGAFRMSPGSSAPARAPCSSGGTFCFASFATAQQAAAARAALHKTAPPSLGRTLYIQYASLMTDPLHDGAAPPPLPRAPRAAAPASSAAAARVPGLRLLRDFVSAAEEAALLAEIEAAAAWDDAAIARRVAHFGRPFSYATLRSADGDDSGGGGGGAPAPPVPPRMAALLLRAGATAAAALSAAAADAAAPGAPCCAAEAAAGARAAGTAAAAQTAQIDGATPAGATAGAAPLLPPLDQVTVNVYEPGQGISPHVDTHSAFGPALLSLSLGSGIAMDMRLGGGGGAGNVWADDGLQASDGGGCAGGSSERGGGGSRSGANDAGTAGSGSSSSCTTCDGACTGCSREARAASSAAADGAAGCACGGGGSSGGGAGEHVAVWLPRRSLLIMTGAARYAWTHGIAGRKTDVVAARDDAQELGGLPPSPDATAGGGGGGGAGASVTVPRGRRVSLTCRSVLPAGARCACAFAAHCDTRGADAERAHERTRAMYGPTAEHGACTNAILLAAPPLEREHVHAVYDAIAAHWAHTRARRGVLWPRAAAFVAALPRGALVADIGCGDGRYAAHAARVRPDCVVIGCDRSVALLRAAAAAAAAAGGGGDGDGPSAAVAAAADDASGTSCPPCGDAGADSIDVAAATARCGSCNGSTAASSCAVGSGSGSRTASLAAAPHASGGIAPGATDGGGSSSHGAPRSSGGGVACESAAADALRLPYRDGAFDAALCVAVLHHASTRARRLLALREAARVVRPGGALFVQVHTAAAAAAPHAPMSVQRVWALEQEPASRRHFDSAEQLVPWRLQRAHAPLALPAHAAAVGASGSGAAGALLVRTAAAAAVAQAALAMQSIAAAAARKMAMRGTVANGGSGGSSDYHASDGGGSGDGSSGGGGGDSGGGGGDVVLQRYCHLFARGELEALVARLQGLRVTDAGYERGNWWATFVRTPHHAVPVSQYACVAAACSAQCSARHMAAARALPRTPRALRPATARPGQLIWADGVRKARADPRRKKLPSLLLRTNC</sequence>
<feature type="chain" id="PRO_5032584104" description="GH16 domain-containing protein" evidence="4">
    <location>
        <begin position="21"/>
        <end position="1601"/>
    </location>
</feature>
<gene>
    <name evidence="6" type="ORF">JKP88DRAFT_283476</name>
</gene>
<keyword evidence="2" id="KW-0808">Transferase</keyword>
<dbReference type="InterPro" id="IPR037151">
    <property type="entry name" value="AlkB-like_sf"/>
</dbReference>
<feature type="compositionally biased region" description="Gly residues" evidence="3">
    <location>
        <begin position="885"/>
        <end position="901"/>
    </location>
</feature>
<feature type="region of interest" description="Disordered" evidence="3">
    <location>
        <begin position="1001"/>
        <end position="1026"/>
    </location>
</feature>
<dbReference type="Gene3D" id="2.60.120.590">
    <property type="entry name" value="Alpha-ketoglutarate-dependent dioxygenase AlkB-like"/>
    <property type="match status" value="1"/>
</dbReference>
<keyword evidence="4" id="KW-0732">Signal</keyword>
<dbReference type="InterPro" id="IPR013216">
    <property type="entry name" value="Methyltransf_11"/>
</dbReference>
<feature type="region of interest" description="Disordered" evidence="3">
    <location>
        <begin position="1259"/>
        <end position="1281"/>
    </location>
</feature>
<comment type="caution">
    <text evidence="6">The sequence shown here is derived from an EMBL/GenBank/DDBJ whole genome shotgun (WGS) entry which is preliminary data.</text>
</comment>
<dbReference type="Pfam" id="PF00722">
    <property type="entry name" value="Glyco_hydro_16"/>
    <property type="match status" value="1"/>
</dbReference>
<dbReference type="Proteomes" id="UP000664859">
    <property type="component" value="Unassembled WGS sequence"/>
</dbReference>
<dbReference type="InterPro" id="IPR000757">
    <property type="entry name" value="Beta-glucanase-like"/>
</dbReference>
<proteinExistence type="predicted"/>
<dbReference type="CDD" id="cd08023">
    <property type="entry name" value="GH16_laminarinase_like"/>
    <property type="match status" value="1"/>
</dbReference>
<feature type="compositionally biased region" description="Gly residues" evidence="3">
    <location>
        <begin position="1459"/>
        <end position="1476"/>
    </location>
</feature>
<name>A0A836C7H4_9STRA</name>
<evidence type="ECO:0000256" key="2">
    <source>
        <dbReference type="ARBA" id="ARBA00022679"/>
    </source>
</evidence>
<dbReference type="Gene3D" id="2.60.120.200">
    <property type="match status" value="1"/>
</dbReference>
<dbReference type="GO" id="GO:0004553">
    <property type="term" value="F:hydrolase activity, hydrolyzing O-glycosyl compounds"/>
    <property type="evidence" value="ECO:0007669"/>
    <property type="project" value="InterPro"/>
</dbReference>
<dbReference type="SUPFAM" id="SSF49899">
    <property type="entry name" value="Concanavalin A-like lectins/glucanases"/>
    <property type="match status" value="1"/>
</dbReference>
<feature type="region of interest" description="Disordered" evidence="3">
    <location>
        <begin position="885"/>
        <end position="919"/>
    </location>
</feature>
<dbReference type="Pfam" id="PF08241">
    <property type="entry name" value="Methyltransf_11"/>
    <property type="match status" value="1"/>
</dbReference>